<feature type="transmembrane region" description="Helical" evidence="7">
    <location>
        <begin position="269"/>
        <end position="296"/>
    </location>
</feature>
<feature type="transmembrane region" description="Helical" evidence="7">
    <location>
        <begin position="102"/>
        <end position="129"/>
    </location>
</feature>
<keyword evidence="6 7" id="KW-0472">Membrane</keyword>
<dbReference type="GO" id="GO:0034755">
    <property type="term" value="P:iron ion transmembrane transport"/>
    <property type="evidence" value="ECO:0007669"/>
    <property type="project" value="TreeGrafter"/>
</dbReference>
<comment type="caution">
    <text evidence="8">The sequence shown here is derived from an EMBL/GenBank/DDBJ whole genome shotgun (WGS) entry which is preliminary data.</text>
</comment>
<dbReference type="EMBL" id="JAVLSF010000025">
    <property type="protein sequence ID" value="MDR9776515.1"/>
    <property type="molecule type" value="Genomic_DNA"/>
</dbReference>
<gene>
    <name evidence="9" type="ORF">CO674_28440</name>
    <name evidence="8" type="ORF">RJJ65_28465</name>
</gene>
<evidence type="ECO:0000256" key="4">
    <source>
        <dbReference type="ARBA" id="ARBA00022847"/>
    </source>
</evidence>
<dbReference type="GO" id="GO:0005886">
    <property type="term" value="C:plasma membrane"/>
    <property type="evidence" value="ECO:0007669"/>
    <property type="project" value="TreeGrafter"/>
</dbReference>
<evidence type="ECO:0000256" key="6">
    <source>
        <dbReference type="ARBA" id="ARBA00023136"/>
    </source>
</evidence>
<evidence type="ECO:0000313" key="11">
    <source>
        <dbReference type="Proteomes" id="UP001268610"/>
    </source>
</evidence>
<evidence type="ECO:0000313" key="8">
    <source>
        <dbReference type="EMBL" id="MDR9776515.1"/>
    </source>
</evidence>
<dbReference type="EMBL" id="NWSY01000028">
    <property type="protein sequence ID" value="PDT20226.1"/>
    <property type="molecule type" value="Genomic_DNA"/>
</dbReference>
<reference evidence="8" key="2">
    <citation type="submission" date="2023-04" db="EMBL/GenBank/DDBJ databases">
        <title>Genomic characterization of faba bean (Vicia faba) microsymbionts in Mexican soils.</title>
        <authorList>
            <person name="Rivera Orduna F.N."/>
            <person name="Guevara-Luna J."/>
            <person name="Yan J."/>
            <person name="Arroyo-Herrera I."/>
            <person name="Li Y."/>
            <person name="Vasquez-Murrieta M.S."/>
            <person name="Wang E.T."/>
        </authorList>
    </citation>
    <scope>NUCLEOTIDE SEQUENCE</scope>
    <source>
        <strain evidence="8">CH26</strain>
    </source>
</reference>
<feature type="transmembrane region" description="Helical" evidence="7">
    <location>
        <begin position="377"/>
        <end position="402"/>
    </location>
</feature>
<feature type="transmembrane region" description="Helical" evidence="7">
    <location>
        <begin position="342"/>
        <end position="365"/>
    </location>
</feature>
<dbReference type="PANTHER" id="PTHR11706">
    <property type="entry name" value="SOLUTE CARRIER PROTEIN FAMILY 11 MEMBER"/>
    <property type="match status" value="1"/>
</dbReference>
<comment type="subcellular location">
    <subcellularLocation>
        <location evidence="1">Membrane</location>
        <topology evidence="1">Multi-pass membrane protein</topology>
    </subcellularLocation>
</comment>
<dbReference type="Pfam" id="PF01566">
    <property type="entry name" value="Nramp"/>
    <property type="match status" value="1"/>
</dbReference>
<feature type="transmembrane region" description="Helical" evidence="7">
    <location>
        <begin position="178"/>
        <end position="200"/>
    </location>
</feature>
<evidence type="ECO:0000256" key="3">
    <source>
        <dbReference type="ARBA" id="ARBA00022692"/>
    </source>
</evidence>
<name>A0A2A6K5P2_9HYPH</name>
<evidence type="ECO:0000313" key="10">
    <source>
        <dbReference type="Proteomes" id="UP000219914"/>
    </source>
</evidence>
<reference evidence="9 10" key="1">
    <citation type="submission" date="2017-09" db="EMBL/GenBank/DDBJ databases">
        <title>Comparative genomics of rhizobia isolated from Phaseolus vulgaris in China.</title>
        <authorList>
            <person name="Tong W."/>
        </authorList>
    </citation>
    <scope>NUCLEOTIDE SEQUENCE [LARGE SCALE GENOMIC DNA]</scope>
    <source>
        <strain evidence="9 10">FH14</strain>
    </source>
</reference>
<protein>
    <submittedName>
        <fullName evidence="8">Nramp family divalent metal transporter</fullName>
    </submittedName>
</protein>
<keyword evidence="4" id="KW-0769">Symport</keyword>
<dbReference type="GO" id="GO:0015086">
    <property type="term" value="F:cadmium ion transmembrane transporter activity"/>
    <property type="evidence" value="ECO:0007669"/>
    <property type="project" value="TreeGrafter"/>
</dbReference>
<feature type="transmembrane region" description="Helical" evidence="7">
    <location>
        <begin position="141"/>
        <end position="158"/>
    </location>
</feature>
<feature type="transmembrane region" description="Helical" evidence="7">
    <location>
        <begin position="316"/>
        <end position="336"/>
    </location>
</feature>
<organism evidence="8 11">
    <name type="scientific">Rhizobium hidalgonense</name>
    <dbReference type="NCBI Taxonomy" id="1538159"/>
    <lineage>
        <taxon>Bacteria</taxon>
        <taxon>Pseudomonadati</taxon>
        <taxon>Pseudomonadota</taxon>
        <taxon>Alphaproteobacteria</taxon>
        <taxon>Hyphomicrobiales</taxon>
        <taxon>Rhizobiaceae</taxon>
        <taxon>Rhizobium/Agrobacterium group</taxon>
        <taxon>Rhizobium</taxon>
    </lineage>
</organism>
<dbReference type="GO" id="GO:0005384">
    <property type="term" value="F:manganese ion transmembrane transporter activity"/>
    <property type="evidence" value="ECO:0007669"/>
    <property type="project" value="TreeGrafter"/>
</dbReference>
<keyword evidence="5 7" id="KW-1133">Transmembrane helix</keyword>
<dbReference type="Proteomes" id="UP000219914">
    <property type="component" value="Unassembled WGS sequence"/>
</dbReference>
<proteinExistence type="predicted"/>
<evidence type="ECO:0000256" key="2">
    <source>
        <dbReference type="ARBA" id="ARBA00022448"/>
    </source>
</evidence>
<dbReference type="NCBIfam" id="NF037982">
    <property type="entry name" value="Nramp_1"/>
    <property type="match status" value="1"/>
</dbReference>
<feature type="transmembrane region" description="Helical" evidence="7">
    <location>
        <begin position="33"/>
        <end position="54"/>
    </location>
</feature>
<keyword evidence="2" id="KW-0813">Transport</keyword>
<evidence type="ECO:0000313" key="9">
    <source>
        <dbReference type="EMBL" id="PDT20226.1"/>
    </source>
</evidence>
<dbReference type="AlphaFoldDB" id="A0A2A6K5P2"/>
<dbReference type="RefSeq" id="WP_097536961.1">
    <property type="nucleotide sequence ID" value="NZ_JAVLSD010000026.1"/>
</dbReference>
<dbReference type="GO" id="GO:0015293">
    <property type="term" value="F:symporter activity"/>
    <property type="evidence" value="ECO:0007669"/>
    <property type="project" value="UniProtKB-KW"/>
</dbReference>
<feature type="transmembrane region" description="Helical" evidence="7">
    <location>
        <begin position="75"/>
        <end position="96"/>
    </location>
</feature>
<evidence type="ECO:0000256" key="5">
    <source>
        <dbReference type="ARBA" id="ARBA00022989"/>
    </source>
</evidence>
<evidence type="ECO:0000256" key="1">
    <source>
        <dbReference type="ARBA" id="ARBA00004141"/>
    </source>
</evidence>
<keyword evidence="3 7" id="KW-0812">Transmembrane</keyword>
<evidence type="ECO:0000256" key="7">
    <source>
        <dbReference type="SAM" id="Phobius"/>
    </source>
</evidence>
<dbReference type="PANTHER" id="PTHR11706:SF33">
    <property type="entry name" value="NATURAL RESISTANCE-ASSOCIATED MACROPHAGE PROTEIN 2"/>
    <property type="match status" value="1"/>
</dbReference>
<sequence>MKKLLQISLGIVTSVGGFIETGQIATSSQAGAAYGFSLLWPIVIGTVCLIFLIEMSGRFAIASRHTVADGMRERFGANYFLVTLSIISIVNLLVLASEIGGIALALQFVSGVGFQWWALPVALTVWLLLWKGTFGMIEDGVALMGLVAVCFVVGVFVMDPPWLEVAKGLVPMLPDKEPLHYGFIAVSILGAVIAPFLFLFYSSGAIEEKWDKSFLGANRVIATVGMSFGAVIAASILIVAALVFPPRGITDIEGYDQIAPILTPALGKWGFYLFAATLGISCFGAALEASLGQAYLVAQGFGWNWSEDAKPQTDPAFSLVYTGFIGIAVLPIAIGVDPLQLTIFSMAITALALPFGVIPFLFLMNDRNFVGKHRNGWISNTAVLVIIGLSFIVALITLPLQIFGG</sequence>
<feature type="transmembrane region" description="Helical" evidence="7">
    <location>
        <begin position="220"/>
        <end position="244"/>
    </location>
</feature>
<accession>A0A2A6K5P2</accession>
<keyword evidence="10" id="KW-1185">Reference proteome</keyword>
<dbReference type="Proteomes" id="UP001268610">
    <property type="component" value="Unassembled WGS sequence"/>
</dbReference>
<dbReference type="InterPro" id="IPR001046">
    <property type="entry name" value="NRAMP_fam"/>
</dbReference>